<evidence type="ECO:0000256" key="2">
    <source>
        <dbReference type="ARBA" id="ARBA00023242"/>
    </source>
</evidence>
<keyword evidence="6" id="KW-1185">Reference proteome</keyword>
<dbReference type="CDD" id="cd23645">
    <property type="entry name" value="HFD_Dpb3-like"/>
    <property type="match status" value="1"/>
</dbReference>
<protein>
    <recommendedName>
        <fullName evidence="4">Transcription factor CBF/NF-Y/archaeal histone domain-containing protein</fullName>
    </recommendedName>
</protein>
<dbReference type="InterPro" id="IPR003958">
    <property type="entry name" value="CBFA_NFYB_domain"/>
</dbReference>
<feature type="region of interest" description="Disordered" evidence="3">
    <location>
        <begin position="116"/>
        <end position="169"/>
    </location>
</feature>
<keyword evidence="2" id="KW-0539">Nucleus</keyword>
<dbReference type="InterPro" id="IPR050568">
    <property type="entry name" value="Transcr_DNA_Rep_Reg"/>
</dbReference>
<name>A0ABP9YGI7_9FUNG</name>
<evidence type="ECO:0000259" key="4">
    <source>
        <dbReference type="Pfam" id="PF00808"/>
    </source>
</evidence>
<proteinExistence type="predicted"/>
<dbReference type="PANTHER" id="PTHR10252">
    <property type="entry name" value="HISTONE-LIKE TRANSCRIPTION FACTOR CCAAT-RELATED"/>
    <property type="match status" value="1"/>
</dbReference>
<dbReference type="Pfam" id="PF00808">
    <property type="entry name" value="CBFD_NFYB_HMF"/>
    <property type="match status" value="1"/>
</dbReference>
<organism evidence="5 6">
    <name type="scientific">Helicostylum pulchrum</name>
    <dbReference type="NCBI Taxonomy" id="562976"/>
    <lineage>
        <taxon>Eukaryota</taxon>
        <taxon>Fungi</taxon>
        <taxon>Fungi incertae sedis</taxon>
        <taxon>Mucoromycota</taxon>
        <taxon>Mucoromycotina</taxon>
        <taxon>Mucoromycetes</taxon>
        <taxon>Mucorales</taxon>
        <taxon>Mucorineae</taxon>
        <taxon>Mucoraceae</taxon>
        <taxon>Helicostylum</taxon>
    </lineage>
</organism>
<dbReference type="InterPro" id="IPR009072">
    <property type="entry name" value="Histone-fold"/>
</dbReference>
<feature type="domain" description="Transcription factor CBF/NF-Y/archaeal histone" evidence="4">
    <location>
        <begin position="27"/>
        <end position="89"/>
    </location>
</feature>
<reference evidence="5 6" key="1">
    <citation type="submission" date="2024-04" db="EMBL/GenBank/DDBJ databases">
        <title>genome sequences of Mucor flavus KT1a and Helicostylum pulchrum KT1b strains isolation_sourced from the surface of a dry-aged beef.</title>
        <authorList>
            <person name="Toyotome T."/>
            <person name="Hosono M."/>
            <person name="Torimaru M."/>
            <person name="Fukuda K."/>
            <person name="Mikami N."/>
        </authorList>
    </citation>
    <scope>NUCLEOTIDE SEQUENCE [LARGE SCALE GENOMIC DNA]</scope>
    <source>
        <strain evidence="5 6">KT1b</strain>
    </source>
</reference>
<dbReference type="Gene3D" id="1.10.20.10">
    <property type="entry name" value="Histone, subunit A"/>
    <property type="match status" value="1"/>
</dbReference>
<evidence type="ECO:0000313" key="5">
    <source>
        <dbReference type="EMBL" id="GAA5805960.1"/>
    </source>
</evidence>
<sequence length="169" mass="19395">MSEIIESQESRSTQKTVPERVPGTTILPLARIKRVIKEDKDVSLINAEATFCIAYTTELFMEYLVTEAFEKAKKDKRKTVYYKDLAGAVKEIEQFEFLEDVIPTTMTLKAAIEKRKETLPDEASSSSSSNTLPSKKQKTQEEETNQEEEEEEEEEEAQDDDEEMDPKVE</sequence>
<dbReference type="PANTHER" id="PTHR10252:SF54">
    <property type="entry name" value="CHROMATIN ACCESSIBILITY COMPLEX PROTEIN 1"/>
    <property type="match status" value="1"/>
</dbReference>
<feature type="compositionally biased region" description="Acidic residues" evidence="3">
    <location>
        <begin position="142"/>
        <end position="169"/>
    </location>
</feature>
<dbReference type="SUPFAM" id="SSF47113">
    <property type="entry name" value="Histone-fold"/>
    <property type="match status" value="1"/>
</dbReference>
<gene>
    <name evidence="5" type="ORF">HPULCUR_011487</name>
</gene>
<evidence type="ECO:0000313" key="6">
    <source>
        <dbReference type="Proteomes" id="UP001476247"/>
    </source>
</evidence>
<dbReference type="EMBL" id="BAABUJ010000054">
    <property type="protein sequence ID" value="GAA5805960.1"/>
    <property type="molecule type" value="Genomic_DNA"/>
</dbReference>
<comment type="subcellular location">
    <subcellularLocation>
        <location evidence="1">Nucleus</location>
    </subcellularLocation>
</comment>
<evidence type="ECO:0000256" key="3">
    <source>
        <dbReference type="SAM" id="MobiDB-lite"/>
    </source>
</evidence>
<evidence type="ECO:0000256" key="1">
    <source>
        <dbReference type="ARBA" id="ARBA00004123"/>
    </source>
</evidence>
<comment type="caution">
    <text evidence="5">The sequence shown here is derived from an EMBL/GenBank/DDBJ whole genome shotgun (WGS) entry which is preliminary data.</text>
</comment>
<accession>A0ABP9YGI7</accession>
<dbReference type="Proteomes" id="UP001476247">
    <property type="component" value="Unassembled WGS sequence"/>
</dbReference>